<dbReference type="GeneID" id="109406884"/>
<keyword evidence="12" id="KW-0175">Coiled coil</keyword>
<dbReference type="PRINTS" id="PR00109">
    <property type="entry name" value="TYRKINASE"/>
</dbReference>
<evidence type="ECO:0000256" key="5">
    <source>
        <dbReference type="ARBA" id="ARBA00022527"/>
    </source>
</evidence>
<evidence type="ECO:0000256" key="4">
    <source>
        <dbReference type="ARBA" id="ARBA00022443"/>
    </source>
</evidence>
<comment type="cofactor">
    <cofactor evidence="1">
        <name>Mg(2+)</name>
        <dbReference type="ChEBI" id="CHEBI:18420"/>
    </cofactor>
</comment>
<feature type="region of interest" description="Disordered" evidence="13">
    <location>
        <begin position="668"/>
        <end position="744"/>
    </location>
</feature>
<evidence type="ECO:0000256" key="8">
    <source>
        <dbReference type="ARBA" id="ARBA00047559"/>
    </source>
</evidence>
<keyword evidence="6 11" id="KW-0547">Nucleotide-binding</keyword>
<dbReference type="CDD" id="cd14061">
    <property type="entry name" value="STKc_MLK"/>
    <property type="match status" value="1"/>
</dbReference>
<evidence type="ECO:0000256" key="3">
    <source>
        <dbReference type="ARBA" id="ARBA00012406"/>
    </source>
</evidence>
<dbReference type="InterPro" id="IPR001452">
    <property type="entry name" value="SH3_domain"/>
</dbReference>
<accession>A0ABM1YL79</accession>
<dbReference type="Pfam" id="PF07714">
    <property type="entry name" value="PK_Tyr_Ser-Thr"/>
    <property type="match status" value="1"/>
</dbReference>
<feature type="compositionally biased region" description="Low complexity" evidence="13">
    <location>
        <begin position="1051"/>
        <end position="1071"/>
    </location>
</feature>
<comment type="similarity">
    <text evidence="2">Belongs to the protein kinase superfamily. STE Ser/Thr protein kinase family. MAP kinase kinase kinase subfamily.</text>
</comment>
<feature type="compositionally biased region" description="Polar residues" evidence="13">
    <location>
        <begin position="1010"/>
        <end position="1030"/>
    </location>
</feature>
<feature type="domain" description="Protein kinase" evidence="15">
    <location>
        <begin position="102"/>
        <end position="377"/>
    </location>
</feature>
<evidence type="ECO:0000256" key="7">
    <source>
        <dbReference type="ARBA" id="ARBA00022840"/>
    </source>
</evidence>
<feature type="region of interest" description="Disordered" evidence="13">
    <location>
        <begin position="954"/>
        <end position="1039"/>
    </location>
</feature>
<dbReference type="PROSITE" id="PS00108">
    <property type="entry name" value="PROTEIN_KINASE_ST"/>
    <property type="match status" value="1"/>
</dbReference>
<dbReference type="InterPro" id="IPR008271">
    <property type="entry name" value="Ser/Thr_kinase_AS"/>
</dbReference>
<keyword evidence="5" id="KW-0418">Kinase</keyword>
<evidence type="ECO:0000256" key="13">
    <source>
        <dbReference type="SAM" id="MobiDB-lite"/>
    </source>
</evidence>
<keyword evidence="17" id="KW-1185">Reference proteome</keyword>
<dbReference type="InterPro" id="IPR001245">
    <property type="entry name" value="Ser-Thr/Tyr_kinase_cat_dom"/>
</dbReference>
<dbReference type="PRINTS" id="PR00452">
    <property type="entry name" value="SH3DOMAIN"/>
</dbReference>
<dbReference type="InterPro" id="IPR017441">
    <property type="entry name" value="Protein_kinase_ATP_BS"/>
</dbReference>
<dbReference type="Gene3D" id="2.30.30.40">
    <property type="entry name" value="SH3 Domains"/>
    <property type="match status" value="1"/>
</dbReference>
<dbReference type="SUPFAM" id="SSF56112">
    <property type="entry name" value="Protein kinase-like (PK-like)"/>
    <property type="match status" value="1"/>
</dbReference>
<dbReference type="Gene3D" id="1.10.510.10">
    <property type="entry name" value="Transferase(Phosphotransferase) domain 1"/>
    <property type="match status" value="1"/>
</dbReference>
<dbReference type="PANTHER" id="PTHR44329:SF293">
    <property type="entry name" value="MITOGEN-ACTIVATED PROTEIN KINASE KINASE KINASE"/>
    <property type="match status" value="1"/>
</dbReference>
<keyword evidence="7 11" id="KW-0067">ATP-binding</keyword>
<name>A0ABM1YL79_AEDAL</name>
<dbReference type="InterPro" id="IPR000719">
    <property type="entry name" value="Prot_kinase_dom"/>
</dbReference>
<evidence type="ECO:0000256" key="12">
    <source>
        <dbReference type="SAM" id="Coils"/>
    </source>
</evidence>
<dbReference type="Gene3D" id="3.30.200.20">
    <property type="entry name" value="Phosphorylase Kinase, domain 1"/>
    <property type="match status" value="1"/>
</dbReference>
<dbReference type="InterPro" id="IPR036028">
    <property type="entry name" value="SH3-like_dom_sf"/>
</dbReference>
<dbReference type="RefSeq" id="XP_062714402.1">
    <property type="nucleotide sequence ID" value="XM_062858418.1"/>
</dbReference>
<dbReference type="SUPFAM" id="SSF50044">
    <property type="entry name" value="SH3-domain"/>
    <property type="match status" value="1"/>
</dbReference>
<dbReference type="InterPro" id="IPR051681">
    <property type="entry name" value="Ser/Thr_Kinases-Pseudokinases"/>
</dbReference>
<feature type="region of interest" description="Disordered" evidence="13">
    <location>
        <begin position="1051"/>
        <end position="1116"/>
    </location>
</feature>
<dbReference type="SMART" id="SM00220">
    <property type="entry name" value="S_TKc"/>
    <property type="match status" value="1"/>
</dbReference>
<dbReference type="Pfam" id="PF14604">
    <property type="entry name" value="SH3_9"/>
    <property type="match status" value="1"/>
</dbReference>
<evidence type="ECO:0000256" key="10">
    <source>
        <dbReference type="PROSITE-ProRule" id="PRU00192"/>
    </source>
</evidence>
<feature type="binding site" evidence="11">
    <location>
        <position position="129"/>
    </location>
    <ligand>
        <name>ATP</name>
        <dbReference type="ChEBI" id="CHEBI:30616"/>
    </ligand>
</feature>
<evidence type="ECO:0000313" key="16">
    <source>
        <dbReference type="EnsemblMetazoa" id="AALFPA23_010183.P14161"/>
    </source>
</evidence>
<protein>
    <recommendedName>
        <fullName evidence="3">mitogen-activated protein kinase kinase kinase</fullName>
        <ecNumber evidence="3">2.7.11.25</ecNumber>
    </recommendedName>
</protein>
<comment type="catalytic activity">
    <reaction evidence="8">
        <text>L-threonyl-[protein] + ATP = O-phospho-L-threonyl-[protein] + ADP + H(+)</text>
        <dbReference type="Rhea" id="RHEA:46608"/>
        <dbReference type="Rhea" id="RHEA-COMP:11060"/>
        <dbReference type="Rhea" id="RHEA-COMP:11605"/>
        <dbReference type="ChEBI" id="CHEBI:15378"/>
        <dbReference type="ChEBI" id="CHEBI:30013"/>
        <dbReference type="ChEBI" id="CHEBI:30616"/>
        <dbReference type="ChEBI" id="CHEBI:61977"/>
        <dbReference type="ChEBI" id="CHEBI:456216"/>
        <dbReference type="EC" id="2.7.11.25"/>
    </reaction>
</comment>
<keyword evidence="5" id="KW-0808">Transferase</keyword>
<proteinExistence type="inferred from homology"/>
<feature type="compositionally biased region" description="Low complexity" evidence="13">
    <location>
        <begin position="712"/>
        <end position="725"/>
    </location>
</feature>
<evidence type="ECO:0000256" key="2">
    <source>
        <dbReference type="ARBA" id="ARBA00006529"/>
    </source>
</evidence>
<dbReference type="CDD" id="cd11876">
    <property type="entry name" value="SH3_MLK"/>
    <property type="match status" value="1"/>
</dbReference>
<dbReference type="InterPro" id="IPR011009">
    <property type="entry name" value="Kinase-like_dom_sf"/>
</dbReference>
<evidence type="ECO:0000256" key="6">
    <source>
        <dbReference type="ARBA" id="ARBA00022741"/>
    </source>
</evidence>
<organism evidence="16 17">
    <name type="scientific">Aedes albopictus</name>
    <name type="common">Asian tiger mosquito</name>
    <name type="synonym">Stegomyia albopicta</name>
    <dbReference type="NCBI Taxonomy" id="7160"/>
    <lineage>
        <taxon>Eukaryota</taxon>
        <taxon>Metazoa</taxon>
        <taxon>Ecdysozoa</taxon>
        <taxon>Arthropoda</taxon>
        <taxon>Hexapoda</taxon>
        <taxon>Insecta</taxon>
        <taxon>Pterygota</taxon>
        <taxon>Neoptera</taxon>
        <taxon>Endopterygota</taxon>
        <taxon>Diptera</taxon>
        <taxon>Nematocera</taxon>
        <taxon>Culicoidea</taxon>
        <taxon>Culicidae</taxon>
        <taxon>Culicinae</taxon>
        <taxon>Aedini</taxon>
        <taxon>Aedes</taxon>
        <taxon>Stegomyia</taxon>
    </lineage>
</organism>
<dbReference type="EnsemblMetazoa" id="AALFPA23_010183.R14161">
    <property type="protein sequence ID" value="AALFPA23_010183.P14161"/>
    <property type="gene ID" value="AALFPA23_010183"/>
</dbReference>
<evidence type="ECO:0000313" key="17">
    <source>
        <dbReference type="Proteomes" id="UP000069940"/>
    </source>
</evidence>
<comment type="catalytic activity">
    <reaction evidence="9">
        <text>L-seryl-[protein] + ATP = O-phospho-L-seryl-[protein] + ADP + H(+)</text>
        <dbReference type="Rhea" id="RHEA:17989"/>
        <dbReference type="Rhea" id="RHEA-COMP:9863"/>
        <dbReference type="Rhea" id="RHEA-COMP:11604"/>
        <dbReference type="ChEBI" id="CHEBI:15378"/>
        <dbReference type="ChEBI" id="CHEBI:29999"/>
        <dbReference type="ChEBI" id="CHEBI:30616"/>
        <dbReference type="ChEBI" id="CHEBI:83421"/>
        <dbReference type="ChEBI" id="CHEBI:456216"/>
        <dbReference type="EC" id="2.7.11.25"/>
    </reaction>
</comment>
<feature type="coiled-coil region" evidence="12">
    <location>
        <begin position="381"/>
        <end position="429"/>
    </location>
</feature>
<dbReference type="EC" id="2.7.11.25" evidence="3"/>
<reference evidence="16" key="2">
    <citation type="submission" date="2025-05" db="UniProtKB">
        <authorList>
            <consortium name="EnsemblMetazoa"/>
        </authorList>
    </citation>
    <scope>IDENTIFICATION</scope>
    <source>
        <strain evidence="16">Foshan</strain>
    </source>
</reference>
<dbReference type="PANTHER" id="PTHR44329">
    <property type="entry name" value="SERINE/THREONINE-PROTEIN KINASE TNNI3K-RELATED"/>
    <property type="match status" value="1"/>
</dbReference>
<evidence type="ECO:0000256" key="1">
    <source>
        <dbReference type="ARBA" id="ARBA00001946"/>
    </source>
</evidence>
<feature type="compositionally biased region" description="Low complexity" evidence="13">
    <location>
        <begin position="985"/>
        <end position="1009"/>
    </location>
</feature>
<sequence length="1116" mass="124584">MLIVSGRGRQIRANPQEIPAAVEMSPLWTAKYDYEAQGEDELSLRVGQIVYVLSMDSSISGDEGWWTGRIGDRVGIFPSNFVTNEDPTVLNVQPLEIKLKELDLKDIIGSGGFSTVHRAFWNGEEVAVKVSHQNADVYVTRENVLKEAKLFWSLKHPNIVELKGVCLDFEQKTFCLIMEYARGGPLNKILAGRKIPPDVLVDWAVQIARGMNYLHCEAPISVIHRDLKSSNVLIFDPVMSGNLKHKTLKITDFGLAREAYTTTRMSAAGTYAWMPPEVIKSGTYSKASDVWSYGVLLWELLTGETPYKGFDTLSVAYGVAVNTLALPIPKTCPEAWGKLMKSCWELDPHRRPSFSKIKQDLDEIARSGFAQTPHESFHTMQDGWKREIAEVLQELRRKEKAFKSFEEELRSKEEELSRVQQEQQFREEDLAKRKQELDAREIELLGRELKIIITQNTPTPKKRKGKFSKSKLRLLKREPGNISFPLDFRHTITVQPTVIRDDCRPRTDTPPGSPATRLRAIAHYDTDEWYPSNLNIAGDSTSLSTPLCTSLTRFNGLPSTIPMPTLYASEGQRKPKLSIIELVLYNIASMLAGVASGYDVRISNVTPLHPRLHPPSVLNDAYQPQPSPYHNLRQLQQPQLSLPPNLDSNVDQEFTEVNNERMYAHNTYHGPVKHSRTPLSSLSPRQDDRPLRFTDSPQHYIPSTMSTTSGLGSNYTPSGPSSSLSGGVGGTQPPTPSPRRKSSAASFIDYGELPEEQESRAGLYVPGDYVNYPYQGSSGMFTTGANAGYFGSHYFPYRPEINFAYERDTKSYGGEPVYEDHHYDSASYHDYAYEGGTSQQRFNAPRVPAMGVSAAGHRRTLSNVSTTASNVNQGFHLDQDDDVEVVDNTIYNLSQFYIGSNPNTVKVPESSYVPNRMREYENIPNYFKRQTSLNAAGYPGHFSNEFINITNHDRPMSLGLEHGGTQTPGAGPQVKLRSSLKKHNSQQQQQHQKKYSTGSSGSCGTPGTTNHTPPESLTSDDSSYLSAKDNSSSMSSQSRVRFTPEILLDVQQPHQQQQQQQLSSQQIQSSQNLALEHGPHVPLGRRSSGGAIPVASQSNTSLVSRRRSNASESEQS</sequence>
<evidence type="ECO:0000256" key="11">
    <source>
        <dbReference type="PROSITE-ProRule" id="PRU10141"/>
    </source>
</evidence>
<feature type="compositionally biased region" description="Polar residues" evidence="13">
    <location>
        <begin position="695"/>
        <end position="711"/>
    </location>
</feature>
<dbReference type="Proteomes" id="UP000069940">
    <property type="component" value="Unassembled WGS sequence"/>
</dbReference>
<evidence type="ECO:0000256" key="9">
    <source>
        <dbReference type="ARBA" id="ARBA00048329"/>
    </source>
</evidence>
<feature type="domain" description="SH3" evidence="14">
    <location>
        <begin position="23"/>
        <end position="87"/>
    </location>
</feature>
<dbReference type="PROSITE" id="PS50011">
    <property type="entry name" value="PROTEIN_KINASE_DOM"/>
    <property type="match status" value="1"/>
</dbReference>
<dbReference type="SMART" id="SM00326">
    <property type="entry name" value="SH3"/>
    <property type="match status" value="1"/>
</dbReference>
<evidence type="ECO:0000259" key="14">
    <source>
        <dbReference type="PROSITE" id="PS50002"/>
    </source>
</evidence>
<reference evidence="17" key="1">
    <citation type="journal article" date="2015" name="Proc. Natl. Acad. Sci. U.S.A.">
        <title>Genome sequence of the Asian Tiger mosquito, Aedes albopictus, reveals insights into its biology, genetics, and evolution.</title>
        <authorList>
            <person name="Chen X.G."/>
            <person name="Jiang X."/>
            <person name="Gu J."/>
            <person name="Xu M."/>
            <person name="Wu Y."/>
            <person name="Deng Y."/>
            <person name="Zhang C."/>
            <person name="Bonizzoni M."/>
            <person name="Dermauw W."/>
            <person name="Vontas J."/>
            <person name="Armbruster P."/>
            <person name="Huang X."/>
            <person name="Yang Y."/>
            <person name="Zhang H."/>
            <person name="He W."/>
            <person name="Peng H."/>
            <person name="Liu Y."/>
            <person name="Wu K."/>
            <person name="Chen J."/>
            <person name="Lirakis M."/>
            <person name="Topalis P."/>
            <person name="Van Leeuwen T."/>
            <person name="Hall A.B."/>
            <person name="Jiang X."/>
            <person name="Thorpe C."/>
            <person name="Mueller R.L."/>
            <person name="Sun C."/>
            <person name="Waterhouse R.M."/>
            <person name="Yan G."/>
            <person name="Tu Z.J."/>
            <person name="Fang X."/>
            <person name="James A.A."/>
        </authorList>
    </citation>
    <scope>NUCLEOTIDE SEQUENCE [LARGE SCALE GENOMIC DNA]</scope>
    <source>
        <strain evidence="17">Foshan</strain>
    </source>
</reference>
<keyword evidence="5" id="KW-0723">Serine/threonine-protein kinase</keyword>
<evidence type="ECO:0000259" key="15">
    <source>
        <dbReference type="PROSITE" id="PS50011"/>
    </source>
</evidence>
<keyword evidence="4 10" id="KW-0728">SH3 domain</keyword>
<dbReference type="PROSITE" id="PS00107">
    <property type="entry name" value="PROTEIN_KINASE_ATP"/>
    <property type="match status" value="1"/>
</dbReference>
<dbReference type="PROSITE" id="PS50002">
    <property type="entry name" value="SH3"/>
    <property type="match status" value="1"/>
</dbReference>